<dbReference type="Pfam" id="PF22259">
    <property type="entry name" value="GPR128_GAIN_subdomA"/>
    <property type="match status" value="1"/>
</dbReference>
<sequence length="424" mass="44335">MLLIFTILESTEKTVSKMKAWCLIFALISEQVSSQSSSYSSSYSYASSGSTSEATNSSTDTTTATTTTTTTTTTTDPTTTTTAATTTTTTTTTTTAPTTTTAATTTSVSTTTAAVTTTSVSTTTTAPTTTSTAATTTTAPTTTTTAATTTTAPTTTTTAATTTTTAATTTSVSTTTAAVTTTSVSTTSTAPTTITATTTTSVVCQNEGELCNNFCKCPDKWSGPDCSIANHCVIITKDKYTFPETVIGYSAYSKETCQNDINAGFSKATAVCMNASGTIEFGPPNEMNCSLMLSAIDKYLSDHSDEISIQVLAYSTQILTSRPEHLTSSNITSAANILNQIFSMKTSDTTVAVAAMTTVSQLLFVSPQLVTGHDTELYELLHYCLWNAPVLPLRMLFPQPCSFSTSALCLLACQKNSRQTFLTN</sequence>
<reference evidence="4" key="2">
    <citation type="submission" date="2025-08" db="UniProtKB">
        <authorList>
            <consortium name="Ensembl"/>
        </authorList>
    </citation>
    <scope>IDENTIFICATION</scope>
</reference>
<feature type="domain" description="GPR128 GAIN subdomain A" evidence="3">
    <location>
        <begin position="302"/>
        <end position="367"/>
    </location>
</feature>
<evidence type="ECO:0000259" key="2">
    <source>
        <dbReference type="Pfam" id="PF22257"/>
    </source>
</evidence>
<accession>A0AAY4BIT7</accession>
<dbReference type="AlphaFoldDB" id="A0AAY4BIT7"/>
<proteinExistence type="predicted"/>
<dbReference type="GeneTree" id="ENSGT00940000159169"/>
<feature type="domain" description="GPR128 N-terminal" evidence="2">
    <location>
        <begin position="212"/>
        <end position="283"/>
    </location>
</feature>
<protein>
    <recommendedName>
        <fullName evidence="6">EGF-like domain-containing protein</fullName>
    </recommendedName>
</protein>
<dbReference type="InterPro" id="IPR053985">
    <property type="entry name" value="GPR128_GAIN_subdom_A"/>
</dbReference>
<keyword evidence="5" id="KW-1185">Reference proteome</keyword>
<evidence type="ECO:0008006" key="6">
    <source>
        <dbReference type="Google" id="ProtNLM"/>
    </source>
</evidence>
<feature type="region of interest" description="Disordered" evidence="1">
    <location>
        <begin position="48"/>
        <end position="154"/>
    </location>
</feature>
<reference evidence="4" key="3">
    <citation type="submission" date="2025-09" db="UniProtKB">
        <authorList>
            <consortium name="Ensembl"/>
        </authorList>
    </citation>
    <scope>IDENTIFICATION</scope>
</reference>
<evidence type="ECO:0000259" key="3">
    <source>
        <dbReference type="Pfam" id="PF22259"/>
    </source>
</evidence>
<dbReference type="InterPro" id="IPR053984">
    <property type="entry name" value="GPR128_N"/>
</dbReference>
<dbReference type="Pfam" id="PF22257">
    <property type="entry name" value="GPR128_N"/>
    <property type="match status" value="1"/>
</dbReference>
<organism evidence="4 5">
    <name type="scientific">Denticeps clupeoides</name>
    <name type="common">denticle herring</name>
    <dbReference type="NCBI Taxonomy" id="299321"/>
    <lineage>
        <taxon>Eukaryota</taxon>
        <taxon>Metazoa</taxon>
        <taxon>Chordata</taxon>
        <taxon>Craniata</taxon>
        <taxon>Vertebrata</taxon>
        <taxon>Euteleostomi</taxon>
        <taxon>Actinopterygii</taxon>
        <taxon>Neopterygii</taxon>
        <taxon>Teleostei</taxon>
        <taxon>Clupei</taxon>
        <taxon>Clupeiformes</taxon>
        <taxon>Denticipitoidei</taxon>
        <taxon>Denticipitidae</taxon>
        <taxon>Denticeps</taxon>
    </lineage>
</organism>
<evidence type="ECO:0000313" key="5">
    <source>
        <dbReference type="Proteomes" id="UP000694580"/>
    </source>
</evidence>
<dbReference type="Proteomes" id="UP000694580">
    <property type="component" value="Chromosome 5"/>
</dbReference>
<reference evidence="4 5" key="1">
    <citation type="submission" date="2020-06" db="EMBL/GenBank/DDBJ databases">
        <authorList>
            <consortium name="Wellcome Sanger Institute Data Sharing"/>
        </authorList>
    </citation>
    <scope>NUCLEOTIDE SEQUENCE [LARGE SCALE GENOMIC DNA]</scope>
</reference>
<dbReference type="Ensembl" id="ENSDCDT00010022507.1">
    <property type="protein sequence ID" value="ENSDCDP00010020818.1"/>
    <property type="gene ID" value="ENSDCDG00010009862.1"/>
</dbReference>
<name>A0AAY4BIT7_9TELE</name>
<evidence type="ECO:0000256" key="1">
    <source>
        <dbReference type="SAM" id="MobiDB-lite"/>
    </source>
</evidence>
<evidence type="ECO:0000313" key="4">
    <source>
        <dbReference type="Ensembl" id="ENSDCDP00010020818.1"/>
    </source>
</evidence>